<keyword evidence="8 14" id="KW-0808">Transferase</keyword>
<evidence type="ECO:0000259" key="15">
    <source>
        <dbReference type="Pfam" id="PF02542"/>
    </source>
</evidence>
<name>A0A931I4V6_9HYPH</name>
<dbReference type="EMBL" id="JADZLT010000056">
    <property type="protein sequence ID" value="MBH0239967.1"/>
    <property type="molecule type" value="Genomic_DNA"/>
</dbReference>
<dbReference type="AlphaFoldDB" id="A0A931I4V6"/>
<feature type="region of interest" description="2-C-methyl-D-erythritol 4-phosphate cytidylyltransferase" evidence="14">
    <location>
        <begin position="1"/>
        <end position="244"/>
    </location>
</feature>
<keyword evidence="10 14" id="KW-0479">Metal-binding</keyword>
<dbReference type="PROSITE" id="PS01295">
    <property type="entry name" value="ISPD"/>
    <property type="match status" value="1"/>
</dbReference>
<dbReference type="CDD" id="cd02516">
    <property type="entry name" value="CDP-ME_synthetase"/>
    <property type="match status" value="1"/>
</dbReference>
<feature type="binding site" evidence="14">
    <location>
        <begin position="299"/>
        <end position="301"/>
    </location>
    <ligand>
        <name>4-CDP-2-C-methyl-D-erythritol 2-phosphate</name>
        <dbReference type="ChEBI" id="CHEBI:57919"/>
    </ligand>
</feature>
<dbReference type="HAMAP" id="MF_01520">
    <property type="entry name" value="IspDF"/>
    <property type="match status" value="1"/>
</dbReference>
<comment type="similarity">
    <text evidence="14">In the N-terminal section; belongs to the IspD/TarI cytidylyltransferase family. IspD subfamily.</text>
</comment>
<proteinExistence type="inferred from homology"/>
<dbReference type="InterPro" id="IPR003526">
    <property type="entry name" value="MECDP_synthase"/>
</dbReference>
<comment type="cofactor">
    <cofactor evidence="3 14">
        <name>a divalent metal cation</name>
        <dbReference type="ChEBI" id="CHEBI:60240"/>
    </cofactor>
</comment>
<dbReference type="InterPro" id="IPR029044">
    <property type="entry name" value="Nucleotide-diphossugar_trans"/>
</dbReference>
<comment type="similarity">
    <text evidence="14">In the C-terminal section; belongs to the IspF family.</text>
</comment>
<organism evidence="16 17">
    <name type="scientific">Methylobrevis albus</name>
    <dbReference type="NCBI Taxonomy" id="2793297"/>
    <lineage>
        <taxon>Bacteria</taxon>
        <taxon>Pseudomonadati</taxon>
        <taxon>Pseudomonadota</taxon>
        <taxon>Alphaproteobacteria</taxon>
        <taxon>Hyphomicrobiales</taxon>
        <taxon>Pleomorphomonadaceae</taxon>
        <taxon>Methylobrevis</taxon>
    </lineage>
</organism>
<feature type="site" description="Transition state stabilizer" evidence="14">
    <location>
        <position position="376"/>
    </location>
</feature>
<dbReference type="GO" id="GO:0008685">
    <property type="term" value="F:2-C-methyl-D-erythritol 2,4-cyclodiphosphate synthase activity"/>
    <property type="evidence" value="ECO:0007669"/>
    <property type="project" value="UniProtKB-UniRule"/>
</dbReference>
<dbReference type="HAMAP" id="MF_00108">
    <property type="entry name" value="IspD"/>
    <property type="match status" value="1"/>
</dbReference>
<evidence type="ECO:0000313" key="16">
    <source>
        <dbReference type="EMBL" id="MBH0239967.1"/>
    </source>
</evidence>
<dbReference type="PANTHER" id="PTHR43181">
    <property type="entry name" value="2-C-METHYL-D-ERYTHRITOL 2,4-CYCLODIPHOSPHATE SYNTHASE, CHLOROPLASTIC"/>
    <property type="match status" value="1"/>
</dbReference>
<dbReference type="NCBIfam" id="TIGR00453">
    <property type="entry name" value="ispD"/>
    <property type="match status" value="1"/>
</dbReference>
<feature type="site" description="Positions MEP for the nucleophilic attack" evidence="14">
    <location>
        <position position="219"/>
    </location>
</feature>
<dbReference type="NCBIfam" id="TIGR00151">
    <property type="entry name" value="ispF"/>
    <property type="match status" value="1"/>
</dbReference>
<reference evidence="16" key="1">
    <citation type="submission" date="2020-12" db="EMBL/GenBank/DDBJ databases">
        <title>Methylobrevis albus sp. nov., isolated from fresh water lack sediment.</title>
        <authorList>
            <person name="Zou Q."/>
        </authorList>
    </citation>
    <scope>NUCLEOTIDE SEQUENCE</scope>
    <source>
        <strain evidence="16">L22</strain>
    </source>
</reference>
<feature type="domain" description="2-C-methyl-D-erythritol 2,4-cyclodiphosphate synthase" evidence="15">
    <location>
        <begin position="244"/>
        <end position="397"/>
    </location>
</feature>
<dbReference type="FunFam" id="3.90.550.10:FF:000003">
    <property type="entry name" value="2-C-methyl-D-erythritol 4-phosphate cytidylyltransferase"/>
    <property type="match status" value="1"/>
</dbReference>
<dbReference type="GO" id="GO:0019288">
    <property type="term" value="P:isopentenyl diphosphate biosynthetic process, methylerythritol 4-phosphate pathway"/>
    <property type="evidence" value="ECO:0007669"/>
    <property type="project" value="UniProtKB-UniRule"/>
</dbReference>
<evidence type="ECO:0000256" key="10">
    <source>
        <dbReference type="ARBA" id="ARBA00022723"/>
    </source>
</evidence>
<keyword evidence="9 14" id="KW-0548">Nucleotidyltransferase</keyword>
<evidence type="ECO:0000256" key="2">
    <source>
        <dbReference type="ARBA" id="ARBA00001282"/>
    </source>
</evidence>
<comment type="caution">
    <text evidence="14">Lacks conserved residue(s) required for the propagation of feature annotation.</text>
</comment>
<comment type="catalytic activity">
    <reaction evidence="1 14">
        <text>4-CDP-2-C-methyl-D-erythritol 2-phosphate = 2-C-methyl-D-erythritol 2,4-cyclic diphosphate + CMP</text>
        <dbReference type="Rhea" id="RHEA:23864"/>
        <dbReference type="ChEBI" id="CHEBI:57919"/>
        <dbReference type="ChEBI" id="CHEBI:58483"/>
        <dbReference type="ChEBI" id="CHEBI:60377"/>
        <dbReference type="EC" id="4.6.1.12"/>
    </reaction>
</comment>
<evidence type="ECO:0000256" key="11">
    <source>
        <dbReference type="ARBA" id="ARBA00023229"/>
    </source>
</evidence>
<dbReference type="InterPro" id="IPR036571">
    <property type="entry name" value="MECDP_synthase_sf"/>
</dbReference>
<feature type="binding site" evidence="14">
    <location>
        <position position="251"/>
    </location>
    <ligand>
        <name>a divalent metal cation</name>
        <dbReference type="ChEBI" id="CHEBI:60240"/>
    </ligand>
</feature>
<dbReference type="PANTHER" id="PTHR43181:SF1">
    <property type="entry name" value="2-C-METHYL-D-ERYTHRITOL 2,4-CYCLODIPHOSPHATE SYNTHASE, CHLOROPLASTIC"/>
    <property type="match status" value="1"/>
</dbReference>
<feature type="site" description="Transition state stabilizer" evidence="14">
    <location>
        <position position="277"/>
    </location>
</feature>
<dbReference type="InterPro" id="IPR001228">
    <property type="entry name" value="IspD"/>
</dbReference>
<evidence type="ECO:0000256" key="9">
    <source>
        <dbReference type="ARBA" id="ARBA00022695"/>
    </source>
</evidence>
<dbReference type="SUPFAM" id="SSF69765">
    <property type="entry name" value="IpsF-like"/>
    <property type="match status" value="1"/>
</dbReference>
<dbReference type="EC" id="2.7.7.60" evidence="14"/>
<comment type="similarity">
    <text evidence="6">Belongs to the IspF family.</text>
</comment>
<dbReference type="InterPro" id="IPR020555">
    <property type="entry name" value="MECDP_synthase_CS"/>
</dbReference>
<feature type="binding site" evidence="14">
    <location>
        <begin position="375"/>
        <end position="378"/>
    </location>
    <ligand>
        <name>4-CDP-2-C-methyl-D-erythritol 2-phosphate</name>
        <dbReference type="ChEBI" id="CHEBI:57919"/>
    </ligand>
</feature>
<feature type="binding site" evidence="14">
    <location>
        <position position="385"/>
    </location>
    <ligand>
        <name>4-CDP-2-C-methyl-D-erythritol 2-phosphate</name>
        <dbReference type="ChEBI" id="CHEBI:57919"/>
    </ligand>
</feature>
<dbReference type="Gene3D" id="3.90.550.10">
    <property type="entry name" value="Spore Coat Polysaccharide Biosynthesis Protein SpsA, Chain A"/>
    <property type="match status" value="1"/>
</dbReference>
<sequence length="401" mass="41482">MSRFPIVAALIVAGGRGRRAGEGVPKQYRDLGGRPVLAHTIERFLTASAVANIAVVIHPDDADLYAAAAAPFADDARLLPPVHGGPERQQSVLAGLETLAGFAPDAVLIHDAVRPFVRPSTIAAVAAALAAGEDAACAGVPIVDTIKRADADGRIAETVPRDGLWRAATPQGFAFAAILAAHRAAATRGNHAAFTDDAAVFAAAGGRVRMLACPEDNVKLTTPEDFAAAEQRLARDAFAACPDVRVGTGYDVHVLEPGDGVTLGGVFIAHDRRLKGHSDADVALHALTDAILGALGDGDIGAHFPPSDMRWRGAASAVFLADAVRRVAARGGLVAHLDVQIVAEEPKIGPHRDAMRAEIARIAGVTLDRVGVKATTNERIGFVGRGEGIAALATATIRLPL</sequence>
<dbReference type="Proteomes" id="UP000631694">
    <property type="component" value="Unassembled WGS sequence"/>
</dbReference>
<keyword evidence="17" id="KW-1185">Reference proteome</keyword>
<dbReference type="InterPro" id="IPR034683">
    <property type="entry name" value="IspD/TarI"/>
</dbReference>
<dbReference type="GO" id="GO:0050518">
    <property type="term" value="F:2-C-methyl-D-erythritol 4-phosphate cytidylyltransferase activity"/>
    <property type="evidence" value="ECO:0007669"/>
    <property type="project" value="UniProtKB-UniRule"/>
</dbReference>
<dbReference type="Pfam" id="PF01128">
    <property type="entry name" value="IspD"/>
    <property type="match status" value="1"/>
</dbReference>
<evidence type="ECO:0000256" key="14">
    <source>
        <dbReference type="HAMAP-Rule" id="MF_01520"/>
    </source>
</evidence>
<evidence type="ECO:0000256" key="7">
    <source>
        <dbReference type="ARBA" id="ARBA00009789"/>
    </source>
</evidence>
<feature type="site" description="Positions MEP for the nucleophilic attack" evidence="14">
    <location>
        <position position="161"/>
    </location>
</feature>
<dbReference type="NCBIfam" id="NF006899">
    <property type="entry name" value="PRK09382.1"/>
    <property type="match status" value="1"/>
</dbReference>
<feature type="binding site" evidence="14">
    <location>
        <begin position="277"/>
        <end position="278"/>
    </location>
    <ligand>
        <name>4-CDP-2-C-methyl-D-erythritol 2-phosphate</name>
        <dbReference type="ChEBI" id="CHEBI:57919"/>
    </ligand>
</feature>
<feature type="binding site" evidence="14">
    <location>
        <position position="382"/>
    </location>
    <ligand>
        <name>4-CDP-2-C-methyl-D-erythritol 2-phosphate</name>
        <dbReference type="ChEBI" id="CHEBI:57919"/>
    </ligand>
</feature>
<comment type="function">
    <text evidence="14">Bifunctional enzyme that catalyzes the formation of 4-diphosphocytidyl-2-C-methyl-D-erythritol from CTP and 2-C-methyl-D-erythritol 4-phosphate (MEP) (IspD), and catalyzes the conversion of 4-diphosphocytidyl-2-C-methyl-D-erythritol 2-phosphate (CDP-ME2P) to 2-C-methyl-D-erythritol 2,4-cyclodiphosphate (ME-CPP) with a corresponding release of cytidine 5-monophosphate (CMP) (IspF).</text>
</comment>
<feature type="site" description="Transition state stabilizer" evidence="14">
    <location>
        <position position="19"/>
    </location>
</feature>
<evidence type="ECO:0000256" key="6">
    <source>
        <dbReference type="ARBA" id="ARBA00008480"/>
    </source>
</evidence>
<keyword evidence="13 14" id="KW-0511">Multifunctional enzyme</keyword>
<feature type="binding site" evidence="14">
    <location>
        <position position="285"/>
    </location>
    <ligand>
        <name>a divalent metal cation</name>
        <dbReference type="ChEBI" id="CHEBI:60240"/>
    </ligand>
</feature>
<gene>
    <name evidence="14" type="primary">ispDF</name>
    <name evidence="16" type="ORF">I5731_19255</name>
</gene>
<keyword evidence="12 14" id="KW-0456">Lyase</keyword>
<dbReference type="GO" id="GO:0016114">
    <property type="term" value="P:terpenoid biosynthetic process"/>
    <property type="evidence" value="ECO:0007669"/>
    <property type="project" value="InterPro"/>
</dbReference>
<comment type="similarity">
    <text evidence="7">Belongs to the IspD/TarI cytidylyltransferase family. IspD subfamily.</text>
</comment>
<dbReference type="InterPro" id="IPR026596">
    <property type="entry name" value="IspD/F"/>
</dbReference>
<comment type="pathway">
    <text evidence="5 14">Isoprenoid biosynthesis; isopentenyl diphosphate biosynthesis via DXP pathway; isopentenyl diphosphate from 1-deoxy-D-xylulose 5-phosphate: step 2/6.</text>
</comment>
<feature type="binding site" evidence="14">
    <location>
        <position position="253"/>
    </location>
    <ligand>
        <name>a divalent metal cation</name>
        <dbReference type="ChEBI" id="CHEBI:60240"/>
    </ligand>
</feature>
<feature type="region of interest" description="2-C-methyl-D-erythritol 2,4-cyclodiphosphate synthase" evidence="14">
    <location>
        <begin position="245"/>
        <end position="401"/>
    </location>
</feature>
<feature type="binding site" evidence="14">
    <location>
        <begin position="251"/>
        <end position="253"/>
    </location>
    <ligand>
        <name>4-CDP-2-C-methyl-D-erythritol 2-phosphate</name>
        <dbReference type="ChEBI" id="CHEBI:57919"/>
    </ligand>
</feature>
<comment type="catalytic activity">
    <reaction evidence="2 14">
        <text>2-C-methyl-D-erythritol 4-phosphate + CTP + H(+) = 4-CDP-2-C-methyl-D-erythritol + diphosphate</text>
        <dbReference type="Rhea" id="RHEA:13429"/>
        <dbReference type="ChEBI" id="CHEBI:15378"/>
        <dbReference type="ChEBI" id="CHEBI:33019"/>
        <dbReference type="ChEBI" id="CHEBI:37563"/>
        <dbReference type="ChEBI" id="CHEBI:57823"/>
        <dbReference type="ChEBI" id="CHEBI:58262"/>
        <dbReference type="EC" id="2.7.7.60"/>
    </reaction>
</comment>
<comment type="caution">
    <text evidence="16">The sequence shown here is derived from an EMBL/GenBank/DDBJ whole genome shotgun (WGS) entry which is preliminary data.</text>
</comment>
<dbReference type="GO" id="GO:0046872">
    <property type="term" value="F:metal ion binding"/>
    <property type="evidence" value="ECO:0007669"/>
    <property type="project" value="UniProtKB-KW"/>
</dbReference>
<evidence type="ECO:0000313" key="17">
    <source>
        <dbReference type="Proteomes" id="UP000631694"/>
    </source>
</evidence>
<evidence type="ECO:0000256" key="5">
    <source>
        <dbReference type="ARBA" id="ARBA00004787"/>
    </source>
</evidence>
<feature type="site" description="Transition state stabilizer" evidence="14">
    <location>
        <position position="26"/>
    </location>
</feature>
<evidence type="ECO:0000256" key="8">
    <source>
        <dbReference type="ARBA" id="ARBA00022679"/>
    </source>
</evidence>
<dbReference type="EC" id="4.6.1.12" evidence="14"/>
<evidence type="ECO:0000256" key="1">
    <source>
        <dbReference type="ARBA" id="ARBA00000200"/>
    </source>
</evidence>
<evidence type="ECO:0000256" key="4">
    <source>
        <dbReference type="ARBA" id="ARBA00004709"/>
    </source>
</evidence>
<accession>A0A931I4V6</accession>
<dbReference type="CDD" id="cd00554">
    <property type="entry name" value="MECDP_synthase"/>
    <property type="match status" value="1"/>
</dbReference>
<dbReference type="InterPro" id="IPR018294">
    <property type="entry name" value="ISPD_synthase_CS"/>
</dbReference>
<comment type="pathway">
    <text evidence="4 14">Isoprenoid biosynthesis; isopentenyl diphosphate biosynthesis via DXP pathway; isopentenyl diphosphate from 1-deoxy-D-xylulose 5-phosphate: step 4/6.</text>
</comment>
<dbReference type="PROSITE" id="PS01350">
    <property type="entry name" value="ISPF"/>
    <property type="match status" value="1"/>
</dbReference>
<protein>
    <recommendedName>
        <fullName evidence="14">Bifunctional enzyme IspD/IspF</fullName>
    </recommendedName>
    <domain>
        <recommendedName>
            <fullName evidence="14">2-C-methyl-D-erythritol 4-phosphate cytidylyltransferase</fullName>
            <ecNumber evidence="14">2.7.7.60</ecNumber>
        </recommendedName>
        <alternativeName>
            <fullName evidence="14">4-diphosphocytidyl-2C-methyl-D-erythritol synthase</fullName>
        </alternativeName>
        <alternativeName>
            <fullName evidence="14">MEP cytidylyltransferase</fullName>
            <shortName evidence="14">MCT</shortName>
        </alternativeName>
    </domain>
    <domain>
        <recommendedName>
            <fullName evidence="14">2-C-methyl-D-erythritol 2,4-cyclodiphosphate synthase</fullName>
            <shortName evidence="14">MECDP-synthase</shortName>
            <shortName evidence="14">MECPP-synthase</shortName>
            <shortName evidence="14">MECPS</shortName>
            <ecNumber evidence="14">4.6.1.12</ecNumber>
        </recommendedName>
    </domain>
</protein>
<dbReference type="Gene3D" id="3.30.1330.50">
    <property type="entry name" value="2-C-methyl-D-erythritol 2,4-cyclodiphosphate synthase"/>
    <property type="match status" value="1"/>
</dbReference>
<keyword evidence="11 14" id="KW-0414">Isoprene biosynthesis</keyword>
<evidence type="ECO:0000256" key="13">
    <source>
        <dbReference type="ARBA" id="ARBA00023268"/>
    </source>
</evidence>
<evidence type="ECO:0000256" key="12">
    <source>
        <dbReference type="ARBA" id="ARBA00023239"/>
    </source>
</evidence>
<dbReference type="Pfam" id="PF02542">
    <property type="entry name" value="YgbB"/>
    <property type="match status" value="1"/>
</dbReference>
<evidence type="ECO:0000256" key="3">
    <source>
        <dbReference type="ARBA" id="ARBA00001968"/>
    </source>
</evidence>
<dbReference type="HAMAP" id="MF_00107">
    <property type="entry name" value="IspF"/>
    <property type="match status" value="1"/>
</dbReference>
<dbReference type="RefSeq" id="WP_197313034.1">
    <property type="nucleotide sequence ID" value="NZ_JADZLT010000056.1"/>
</dbReference>
<dbReference type="SUPFAM" id="SSF53448">
    <property type="entry name" value="Nucleotide-diphospho-sugar transferases"/>
    <property type="match status" value="1"/>
</dbReference>